<sequence length="110" mass="12761">MRVITTIRKSLELGVQCLNFIVGLRPNLQPGSSVFVQNRVRLWEPAEVLRQIEIPRFYCIRTPNGEVRTRNRIHLRPNKCSDFSSYKNFTDPEEYSTSDAIPESIPTVRP</sequence>
<protein>
    <submittedName>
        <fullName evidence="2">Uncharacterized protein</fullName>
    </submittedName>
</protein>
<dbReference type="EMBL" id="BGPR01000871">
    <property type="protein sequence ID" value="GBM38550.1"/>
    <property type="molecule type" value="Genomic_DNA"/>
</dbReference>
<feature type="region of interest" description="Disordered" evidence="1">
    <location>
        <begin position="87"/>
        <end position="110"/>
    </location>
</feature>
<reference evidence="2 3" key="1">
    <citation type="journal article" date="2019" name="Sci. Rep.">
        <title>Orb-weaving spider Araneus ventricosus genome elucidates the spidroin gene catalogue.</title>
        <authorList>
            <person name="Kono N."/>
            <person name="Nakamura H."/>
            <person name="Ohtoshi R."/>
            <person name="Moran D.A.P."/>
            <person name="Shinohara A."/>
            <person name="Yoshida Y."/>
            <person name="Fujiwara M."/>
            <person name="Mori M."/>
            <person name="Tomita M."/>
            <person name="Arakawa K."/>
        </authorList>
    </citation>
    <scope>NUCLEOTIDE SEQUENCE [LARGE SCALE GENOMIC DNA]</scope>
</reference>
<dbReference type="AlphaFoldDB" id="A0A4Y2FAJ5"/>
<name>A0A4Y2FAJ5_ARAVE</name>
<gene>
    <name evidence="2" type="ORF">AVEN_110214_1</name>
</gene>
<dbReference type="Proteomes" id="UP000499080">
    <property type="component" value="Unassembled WGS sequence"/>
</dbReference>
<keyword evidence="3" id="KW-1185">Reference proteome</keyword>
<comment type="caution">
    <text evidence="2">The sequence shown here is derived from an EMBL/GenBank/DDBJ whole genome shotgun (WGS) entry which is preliminary data.</text>
</comment>
<proteinExistence type="predicted"/>
<evidence type="ECO:0000313" key="2">
    <source>
        <dbReference type="EMBL" id="GBM38550.1"/>
    </source>
</evidence>
<organism evidence="2 3">
    <name type="scientific">Araneus ventricosus</name>
    <name type="common">Orbweaver spider</name>
    <name type="synonym">Epeira ventricosa</name>
    <dbReference type="NCBI Taxonomy" id="182803"/>
    <lineage>
        <taxon>Eukaryota</taxon>
        <taxon>Metazoa</taxon>
        <taxon>Ecdysozoa</taxon>
        <taxon>Arthropoda</taxon>
        <taxon>Chelicerata</taxon>
        <taxon>Arachnida</taxon>
        <taxon>Araneae</taxon>
        <taxon>Araneomorphae</taxon>
        <taxon>Entelegynae</taxon>
        <taxon>Araneoidea</taxon>
        <taxon>Araneidae</taxon>
        <taxon>Araneus</taxon>
    </lineage>
</organism>
<evidence type="ECO:0000313" key="3">
    <source>
        <dbReference type="Proteomes" id="UP000499080"/>
    </source>
</evidence>
<evidence type="ECO:0000256" key="1">
    <source>
        <dbReference type="SAM" id="MobiDB-lite"/>
    </source>
</evidence>
<accession>A0A4Y2FAJ5</accession>